<accession>A0ABD2NFU3</accession>
<evidence type="ECO:0000256" key="6">
    <source>
        <dbReference type="RuleBase" id="RU280814"/>
    </source>
</evidence>
<dbReference type="Proteomes" id="UP001516400">
    <property type="component" value="Unassembled WGS sequence"/>
</dbReference>
<feature type="transmembrane region" description="Helical" evidence="6">
    <location>
        <begin position="176"/>
        <end position="198"/>
    </location>
</feature>
<evidence type="ECO:0000313" key="8">
    <source>
        <dbReference type="EMBL" id="KAL3277538.1"/>
    </source>
</evidence>
<evidence type="ECO:0000256" key="3">
    <source>
        <dbReference type="ARBA" id="ARBA00022692"/>
    </source>
</evidence>
<comment type="similarity">
    <text evidence="2 6">Belongs to the anoctamin family.</text>
</comment>
<feature type="transmembrane region" description="Helical" evidence="6">
    <location>
        <begin position="322"/>
        <end position="343"/>
    </location>
</feature>
<dbReference type="Pfam" id="PF04547">
    <property type="entry name" value="Anoctamin"/>
    <property type="match status" value="1"/>
</dbReference>
<evidence type="ECO:0000256" key="4">
    <source>
        <dbReference type="ARBA" id="ARBA00022989"/>
    </source>
</evidence>
<feature type="transmembrane region" description="Helical" evidence="6">
    <location>
        <begin position="224"/>
        <end position="245"/>
    </location>
</feature>
<gene>
    <name evidence="8" type="ORF">HHI36_012882</name>
</gene>
<comment type="caution">
    <text evidence="6">Lacks conserved residue(s) required for the propagation of feature annotation.</text>
</comment>
<dbReference type="PANTHER" id="PTHR12308:SF84">
    <property type="entry name" value="ANOCTAMIN"/>
    <property type="match status" value="1"/>
</dbReference>
<evidence type="ECO:0000313" key="9">
    <source>
        <dbReference type="Proteomes" id="UP001516400"/>
    </source>
</evidence>
<reference evidence="8 9" key="1">
    <citation type="journal article" date="2021" name="BMC Biol.">
        <title>Horizontally acquired antibacterial genes associated with adaptive radiation of ladybird beetles.</title>
        <authorList>
            <person name="Li H.S."/>
            <person name="Tang X.F."/>
            <person name="Huang Y.H."/>
            <person name="Xu Z.Y."/>
            <person name="Chen M.L."/>
            <person name="Du X.Y."/>
            <person name="Qiu B.Y."/>
            <person name="Chen P.T."/>
            <person name="Zhang W."/>
            <person name="Slipinski A."/>
            <person name="Escalona H.E."/>
            <person name="Waterhouse R.M."/>
            <person name="Zwick A."/>
            <person name="Pang H."/>
        </authorList>
    </citation>
    <scope>NUCLEOTIDE SEQUENCE [LARGE SCALE GENOMIC DNA]</scope>
    <source>
        <strain evidence="8">SYSU2018</strain>
    </source>
</reference>
<comment type="caution">
    <text evidence="8">The sequence shown here is derived from an EMBL/GenBank/DDBJ whole genome shotgun (WGS) entry which is preliminary data.</text>
</comment>
<protein>
    <recommendedName>
        <fullName evidence="6">Anoctamin</fullName>
    </recommendedName>
</protein>
<dbReference type="PANTHER" id="PTHR12308">
    <property type="entry name" value="ANOCTAMIN"/>
    <property type="match status" value="1"/>
</dbReference>
<sequence>MSLILENESMIVDILASCATVLFYEDIARFLTDWENPRSQKEYDNSYLLKSFCFAFANNYTMVIYLAFFKGRFYTNPGDEKMYQIKGAYTAEVCSVMGCNTDLAIQVMFILGFKHIFIKCIMKFFMKVFIVFWRKFILRQKLGQTTNFQWEDDYILKPFGRYDIMKQYTEIIMRHGFVLFFSSVCPFTPFLALIVNLLEMKLYAFAYTSLYRRPIPRKTQGIEIWYYILQSLTWVGVIVNALLAVKTKEFTSRTYFLYSEEYNITKYMETKFAAFSMKDYKRPYLDSDKYEICYFFGRRYPPDHPKEYEETTEVYNYRAMGWILVVAYLHIVFILTRLIAFFIPKHSSEVKDYLNRLHAEDQHEIRKFRRVSYKSTSRLIIPTLKDKSRKDL</sequence>
<proteinExistence type="inferred from homology"/>
<dbReference type="InterPro" id="IPR049452">
    <property type="entry name" value="Anoctamin_TM"/>
</dbReference>
<evidence type="ECO:0000259" key="7">
    <source>
        <dbReference type="Pfam" id="PF04547"/>
    </source>
</evidence>
<keyword evidence="9" id="KW-1185">Reference proteome</keyword>
<evidence type="ECO:0000256" key="1">
    <source>
        <dbReference type="ARBA" id="ARBA00004141"/>
    </source>
</evidence>
<dbReference type="InterPro" id="IPR007632">
    <property type="entry name" value="Anoctamin"/>
</dbReference>
<keyword evidence="5 6" id="KW-0472">Membrane</keyword>
<evidence type="ECO:0000256" key="5">
    <source>
        <dbReference type="ARBA" id="ARBA00023136"/>
    </source>
</evidence>
<dbReference type="EMBL" id="JABFTP020000103">
    <property type="protein sequence ID" value="KAL3277538.1"/>
    <property type="molecule type" value="Genomic_DNA"/>
</dbReference>
<feature type="transmembrane region" description="Helical" evidence="6">
    <location>
        <begin position="47"/>
        <end position="68"/>
    </location>
</feature>
<dbReference type="AlphaFoldDB" id="A0ABD2NFU3"/>
<evidence type="ECO:0000256" key="2">
    <source>
        <dbReference type="ARBA" id="ARBA00009671"/>
    </source>
</evidence>
<dbReference type="GO" id="GO:0016020">
    <property type="term" value="C:membrane"/>
    <property type="evidence" value="ECO:0007669"/>
    <property type="project" value="UniProtKB-SubCell"/>
</dbReference>
<keyword evidence="4 6" id="KW-1133">Transmembrane helix</keyword>
<organism evidence="8 9">
    <name type="scientific">Cryptolaemus montrouzieri</name>
    <dbReference type="NCBI Taxonomy" id="559131"/>
    <lineage>
        <taxon>Eukaryota</taxon>
        <taxon>Metazoa</taxon>
        <taxon>Ecdysozoa</taxon>
        <taxon>Arthropoda</taxon>
        <taxon>Hexapoda</taxon>
        <taxon>Insecta</taxon>
        <taxon>Pterygota</taxon>
        <taxon>Neoptera</taxon>
        <taxon>Endopterygota</taxon>
        <taxon>Coleoptera</taxon>
        <taxon>Polyphaga</taxon>
        <taxon>Cucujiformia</taxon>
        <taxon>Coccinelloidea</taxon>
        <taxon>Coccinellidae</taxon>
        <taxon>Scymninae</taxon>
        <taxon>Scymnini</taxon>
        <taxon>Cryptolaemus</taxon>
    </lineage>
</organism>
<feature type="domain" description="Anoctamin transmembrane" evidence="7">
    <location>
        <begin position="20"/>
        <end position="356"/>
    </location>
</feature>
<comment type="subcellular location">
    <subcellularLocation>
        <location evidence="1 6">Membrane</location>
        <topology evidence="1 6">Multi-pass membrane protein</topology>
    </subcellularLocation>
</comment>
<keyword evidence="3 6" id="KW-0812">Transmembrane</keyword>
<name>A0ABD2NFU3_9CUCU</name>